<name>A0A1M4TQD2_9FLAO</name>
<protein>
    <submittedName>
        <fullName evidence="1">Uncharacterized protein</fullName>
    </submittedName>
</protein>
<organism evidence="1 2">
    <name type="scientific">Arenibacter palladensis</name>
    <dbReference type="NCBI Taxonomy" id="237373"/>
    <lineage>
        <taxon>Bacteria</taxon>
        <taxon>Pseudomonadati</taxon>
        <taxon>Bacteroidota</taxon>
        <taxon>Flavobacteriia</taxon>
        <taxon>Flavobacteriales</taxon>
        <taxon>Flavobacteriaceae</taxon>
        <taxon>Arenibacter</taxon>
    </lineage>
</organism>
<sequence length="42" mass="5138">MFLWSTMLRFTKRRKAIKNDQISLIKFANYHNPKFLILNKNP</sequence>
<reference evidence="2" key="1">
    <citation type="submission" date="2016-11" db="EMBL/GenBank/DDBJ databases">
        <authorList>
            <person name="Varghese N."/>
            <person name="Submissions S."/>
        </authorList>
    </citation>
    <scope>NUCLEOTIDE SEQUENCE [LARGE SCALE GENOMIC DNA]</scope>
    <source>
        <strain evidence="2">DSM 17539</strain>
    </source>
</reference>
<dbReference type="AlphaFoldDB" id="A0A1M4TQD2"/>
<accession>A0A1M4TQD2</accession>
<gene>
    <name evidence="1" type="ORF">SAMN03080594_101334</name>
</gene>
<evidence type="ECO:0000313" key="1">
    <source>
        <dbReference type="EMBL" id="SHE46595.1"/>
    </source>
</evidence>
<proteinExistence type="predicted"/>
<dbReference type="EMBL" id="FQUX01000001">
    <property type="protein sequence ID" value="SHE46595.1"/>
    <property type="molecule type" value="Genomic_DNA"/>
</dbReference>
<dbReference type="Proteomes" id="UP000184406">
    <property type="component" value="Unassembled WGS sequence"/>
</dbReference>
<evidence type="ECO:0000313" key="2">
    <source>
        <dbReference type="Proteomes" id="UP000184406"/>
    </source>
</evidence>
<keyword evidence="2" id="KW-1185">Reference proteome</keyword>